<proteinExistence type="predicted"/>
<evidence type="ECO:0000256" key="1">
    <source>
        <dbReference type="ARBA" id="ARBA00022553"/>
    </source>
</evidence>
<evidence type="ECO:0000256" key="3">
    <source>
        <dbReference type="ARBA" id="ARBA00023015"/>
    </source>
</evidence>
<accession>A0A3S2Z543</accession>
<dbReference type="PANTHER" id="PTHR48111">
    <property type="entry name" value="REGULATOR OF RPOS"/>
    <property type="match status" value="1"/>
</dbReference>
<dbReference type="GO" id="GO:0000156">
    <property type="term" value="F:phosphorelay response regulator activity"/>
    <property type="evidence" value="ECO:0007669"/>
    <property type="project" value="TreeGrafter"/>
</dbReference>
<dbReference type="Gene3D" id="1.10.10.10">
    <property type="entry name" value="Winged helix-like DNA-binding domain superfamily/Winged helix DNA-binding domain"/>
    <property type="match status" value="1"/>
</dbReference>
<feature type="domain" description="OmpR/PhoB-type" evidence="9">
    <location>
        <begin position="134"/>
        <end position="234"/>
    </location>
</feature>
<evidence type="ECO:0000256" key="4">
    <source>
        <dbReference type="ARBA" id="ARBA00023125"/>
    </source>
</evidence>
<dbReference type="SMART" id="SM00448">
    <property type="entry name" value="REC"/>
    <property type="match status" value="1"/>
</dbReference>
<dbReference type="PROSITE" id="PS51755">
    <property type="entry name" value="OMPR_PHOB"/>
    <property type="match status" value="1"/>
</dbReference>
<keyword evidence="2" id="KW-0902">Two-component regulatory system</keyword>
<evidence type="ECO:0000256" key="7">
    <source>
        <dbReference type="PROSITE-ProRule" id="PRU01091"/>
    </source>
</evidence>
<comment type="caution">
    <text evidence="10">The sequence shown here is derived from an EMBL/GenBank/DDBJ whole genome shotgun (WGS) entry which is preliminary data.</text>
</comment>
<evidence type="ECO:0000256" key="6">
    <source>
        <dbReference type="PROSITE-ProRule" id="PRU00169"/>
    </source>
</evidence>
<evidence type="ECO:0000259" key="9">
    <source>
        <dbReference type="PROSITE" id="PS51755"/>
    </source>
</evidence>
<sequence>MASHKNSLLVVEDEEATRALITTYFRNEGFMVTACEDGMSARLEISSREFDVVLMDVNLPDDDGFEVLREVRANYPATPVIMVTSRSTEIDTVLGLELGADDYVAKPFSLPELRARVRTVLRRATEKQSGNDSAGPVRLGKWLVDLTRREITEDDGNMVRVTRGEFDLLSALLKYRGAPVSRDFLLDVVSANSADTSDRTVDTLISRIRAKLREHHNDTLIIETVRGIGYRLIDVTRNQDKGA</sequence>
<evidence type="ECO:0000259" key="8">
    <source>
        <dbReference type="PROSITE" id="PS50110"/>
    </source>
</evidence>
<evidence type="ECO:0000313" key="10">
    <source>
        <dbReference type="EMBL" id="RVU34060.1"/>
    </source>
</evidence>
<dbReference type="EMBL" id="SADE01000004">
    <property type="protein sequence ID" value="RVU34060.1"/>
    <property type="molecule type" value="Genomic_DNA"/>
</dbReference>
<dbReference type="InterPro" id="IPR001867">
    <property type="entry name" value="OmpR/PhoB-type_DNA-bd"/>
</dbReference>
<reference evidence="11" key="1">
    <citation type="submission" date="2019-01" db="EMBL/GenBank/DDBJ databases">
        <title>Gri0909 isolated from a small marine red alga.</title>
        <authorList>
            <person name="Kim J."/>
            <person name="Jeong S.E."/>
            <person name="Jeon C.O."/>
        </authorList>
    </citation>
    <scope>NUCLEOTIDE SEQUENCE [LARGE SCALE GENOMIC DNA]</scope>
    <source>
        <strain evidence="11">Gri0909</strain>
    </source>
</reference>
<feature type="domain" description="Response regulatory" evidence="8">
    <location>
        <begin position="7"/>
        <end position="121"/>
    </location>
</feature>
<dbReference type="PANTHER" id="PTHR48111:SF4">
    <property type="entry name" value="DNA-BINDING DUAL TRANSCRIPTIONAL REGULATOR OMPR"/>
    <property type="match status" value="1"/>
</dbReference>
<dbReference type="CDD" id="cd17574">
    <property type="entry name" value="REC_OmpR"/>
    <property type="match status" value="1"/>
</dbReference>
<evidence type="ECO:0000256" key="2">
    <source>
        <dbReference type="ARBA" id="ARBA00023012"/>
    </source>
</evidence>
<keyword evidence="4 7" id="KW-0238">DNA-binding</keyword>
<dbReference type="InterPro" id="IPR039420">
    <property type="entry name" value="WalR-like"/>
</dbReference>
<organism evidence="10 11">
    <name type="scientific">Hwanghaeella grinnelliae</name>
    <dbReference type="NCBI Taxonomy" id="2500179"/>
    <lineage>
        <taxon>Bacteria</taxon>
        <taxon>Pseudomonadati</taxon>
        <taxon>Pseudomonadota</taxon>
        <taxon>Alphaproteobacteria</taxon>
        <taxon>Rhodospirillales</taxon>
        <taxon>Rhodospirillaceae</taxon>
        <taxon>Hwanghaeella</taxon>
    </lineage>
</organism>
<keyword evidence="3" id="KW-0805">Transcription regulation</keyword>
<dbReference type="SMART" id="SM00862">
    <property type="entry name" value="Trans_reg_C"/>
    <property type="match status" value="1"/>
</dbReference>
<dbReference type="InterPro" id="IPR001789">
    <property type="entry name" value="Sig_transdc_resp-reg_receiver"/>
</dbReference>
<dbReference type="GO" id="GO:0005829">
    <property type="term" value="C:cytosol"/>
    <property type="evidence" value="ECO:0007669"/>
    <property type="project" value="TreeGrafter"/>
</dbReference>
<dbReference type="SUPFAM" id="SSF46894">
    <property type="entry name" value="C-terminal effector domain of the bipartite response regulators"/>
    <property type="match status" value="1"/>
</dbReference>
<dbReference type="GO" id="GO:0000976">
    <property type="term" value="F:transcription cis-regulatory region binding"/>
    <property type="evidence" value="ECO:0007669"/>
    <property type="project" value="TreeGrafter"/>
</dbReference>
<dbReference type="Gene3D" id="3.40.50.2300">
    <property type="match status" value="1"/>
</dbReference>
<dbReference type="Pfam" id="PF00072">
    <property type="entry name" value="Response_reg"/>
    <property type="match status" value="1"/>
</dbReference>
<dbReference type="InterPro" id="IPR016032">
    <property type="entry name" value="Sig_transdc_resp-reg_C-effctor"/>
</dbReference>
<dbReference type="GO" id="GO:0006355">
    <property type="term" value="P:regulation of DNA-templated transcription"/>
    <property type="evidence" value="ECO:0007669"/>
    <property type="project" value="InterPro"/>
</dbReference>
<keyword evidence="1 6" id="KW-0597">Phosphoprotein</keyword>
<keyword evidence="11" id="KW-1185">Reference proteome</keyword>
<name>A0A3S2Z543_9PROT</name>
<dbReference type="InterPro" id="IPR036388">
    <property type="entry name" value="WH-like_DNA-bd_sf"/>
</dbReference>
<dbReference type="Pfam" id="PF00486">
    <property type="entry name" value="Trans_reg_C"/>
    <property type="match status" value="1"/>
</dbReference>
<dbReference type="AlphaFoldDB" id="A0A3S2Z543"/>
<dbReference type="SUPFAM" id="SSF52172">
    <property type="entry name" value="CheY-like"/>
    <property type="match status" value="1"/>
</dbReference>
<feature type="modified residue" description="4-aspartylphosphate" evidence="6">
    <location>
        <position position="56"/>
    </location>
</feature>
<dbReference type="Gene3D" id="6.10.250.690">
    <property type="match status" value="1"/>
</dbReference>
<dbReference type="RefSeq" id="WP_127768090.1">
    <property type="nucleotide sequence ID" value="NZ_SADE01000004.1"/>
</dbReference>
<keyword evidence="5" id="KW-0804">Transcription</keyword>
<dbReference type="InterPro" id="IPR011006">
    <property type="entry name" value="CheY-like_superfamily"/>
</dbReference>
<feature type="DNA-binding region" description="OmpR/PhoB-type" evidence="7">
    <location>
        <begin position="134"/>
        <end position="234"/>
    </location>
</feature>
<dbReference type="PROSITE" id="PS50110">
    <property type="entry name" value="RESPONSE_REGULATORY"/>
    <property type="match status" value="1"/>
</dbReference>
<dbReference type="CDD" id="cd00383">
    <property type="entry name" value="trans_reg_C"/>
    <property type="match status" value="1"/>
</dbReference>
<evidence type="ECO:0000256" key="5">
    <source>
        <dbReference type="ARBA" id="ARBA00023163"/>
    </source>
</evidence>
<gene>
    <name evidence="10" type="ORF">EOI86_23370</name>
</gene>
<dbReference type="GO" id="GO:0032993">
    <property type="term" value="C:protein-DNA complex"/>
    <property type="evidence" value="ECO:0007669"/>
    <property type="project" value="TreeGrafter"/>
</dbReference>
<dbReference type="Proteomes" id="UP000287447">
    <property type="component" value="Unassembled WGS sequence"/>
</dbReference>
<protein>
    <submittedName>
        <fullName evidence="10">Response regulator transcription factor</fullName>
    </submittedName>
</protein>
<dbReference type="OrthoDB" id="9784252at2"/>
<evidence type="ECO:0000313" key="11">
    <source>
        <dbReference type="Proteomes" id="UP000287447"/>
    </source>
</evidence>